<sequence>MKMEKLKKRASNVKRGLIQICLCLCNLPMLSHAHYIQIDHEEFRASGFPHPHLPPPPPHLEHLPQAAATKELTPAEIMVDLTNDLTYRIQHYHSILNRNNFAFSPTALVSVLVALYEGSAGHSANELRNVLQLPNNRDIIRIGYRDIHRRLRTYFFGSDNPLKGLSLNRNNVTVLKDFETVLMFYGYDLSVDMVSATAPTNATTELTNTTMASNTTSEDMQTETTTLKDSETTTTEPSTTTTEETTEAATTTTTVETTTVEAETEATEATEAPAAASDEDAAEAAGEGEDEAAELVSAFVAEEDAEPFLRIQKARVSRLPTSKLQAPLKHSLPITPKPNYLPSAVHSIQIPMAARQISAPTNSMRQASLTTKAPKLRQTSSSTPSPPLRSPAPTTSRKAKSARLKRHVLGYKDLDANLFLTLFSPHAPHHHRNLLPLTPTHHAPVSAFTHISNEFSLDVEPHFINDAAETKQNYNTDVISHVFYLGSQQIVHTTFKVYNAVLYFKYFEHLKISALELELDTPEYNLMILLPDYHMDIVAAAASLKLGPTLRLMRKQLKPRWVQAIIPDFKLHGTMFLTNDLQNMGICDIFEPSRADFRPMTGEREQIYVRHIEQAINVSIRTRPINQLKRNYGAQTKPIQISVNHPFLFFIVDRDLDVAVMAGRILNPLNVRIQ</sequence>
<feature type="compositionally biased region" description="Polar residues" evidence="4">
    <location>
        <begin position="358"/>
        <end position="371"/>
    </location>
</feature>
<evidence type="ECO:0000313" key="6">
    <source>
        <dbReference type="Proteomes" id="UP000504634"/>
    </source>
</evidence>
<feature type="compositionally biased region" description="Low complexity" evidence="4">
    <location>
        <begin position="205"/>
        <end position="225"/>
    </location>
</feature>
<keyword evidence="2" id="KW-0722">Serine protease inhibitor</keyword>
<proteinExistence type="inferred from homology"/>
<dbReference type="GO" id="GO:0004867">
    <property type="term" value="F:serine-type endopeptidase inhibitor activity"/>
    <property type="evidence" value="ECO:0007669"/>
    <property type="project" value="UniProtKB-KW"/>
</dbReference>
<dbReference type="InterPro" id="IPR023796">
    <property type="entry name" value="Serpin_dom"/>
</dbReference>
<dbReference type="Proteomes" id="UP000504634">
    <property type="component" value="Unplaced"/>
</dbReference>
<accession>A0A6J2TML5</accession>
<reference evidence="7" key="1">
    <citation type="submission" date="2025-08" db="UniProtKB">
        <authorList>
            <consortium name="RefSeq"/>
        </authorList>
    </citation>
    <scope>IDENTIFICATION</scope>
    <source>
        <strain evidence="7">11010-0011.00</strain>
        <tissue evidence="7">Whole body</tissue>
    </source>
</reference>
<dbReference type="Gene3D" id="2.30.39.10">
    <property type="entry name" value="Alpha-1-antitrypsin, domain 1"/>
    <property type="match status" value="1"/>
</dbReference>
<feature type="region of interest" description="Disordered" evidence="4">
    <location>
        <begin position="205"/>
        <end position="291"/>
    </location>
</feature>
<dbReference type="GO" id="GO:0005615">
    <property type="term" value="C:extracellular space"/>
    <property type="evidence" value="ECO:0007669"/>
    <property type="project" value="InterPro"/>
</dbReference>
<evidence type="ECO:0000259" key="5">
    <source>
        <dbReference type="SMART" id="SM00093"/>
    </source>
</evidence>
<dbReference type="PANTHER" id="PTHR11461:SF130">
    <property type="entry name" value="SERPIN 85F"/>
    <property type="match status" value="1"/>
</dbReference>
<feature type="region of interest" description="Disordered" evidence="4">
    <location>
        <begin position="358"/>
        <end position="402"/>
    </location>
</feature>
<evidence type="ECO:0000256" key="1">
    <source>
        <dbReference type="ARBA" id="ARBA00022690"/>
    </source>
</evidence>
<dbReference type="OrthoDB" id="8179360at2759"/>
<dbReference type="InterPro" id="IPR036186">
    <property type="entry name" value="Serpin_sf"/>
</dbReference>
<feature type="compositionally biased region" description="Low complexity" evidence="4">
    <location>
        <begin position="232"/>
        <end position="261"/>
    </location>
</feature>
<evidence type="ECO:0000313" key="7">
    <source>
        <dbReference type="RefSeq" id="XP_030376388.1"/>
    </source>
</evidence>
<name>A0A6J2TML5_DROLE</name>
<keyword evidence="6" id="KW-1185">Reference proteome</keyword>
<dbReference type="InterPro" id="IPR042178">
    <property type="entry name" value="Serpin_sf_1"/>
</dbReference>
<dbReference type="AlphaFoldDB" id="A0A6J2TML5"/>
<comment type="similarity">
    <text evidence="3">Belongs to the serpin family.</text>
</comment>
<dbReference type="PROSITE" id="PS00284">
    <property type="entry name" value="SERPIN"/>
    <property type="match status" value="1"/>
</dbReference>
<dbReference type="Pfam" id="PF00079">
    <property type="entry name" value="Serpin"/>
    <property type="match status" value="1"/>
</dbReference>
<dbReference type="InterPro" id="IPR000215">
    <property type="entry name" value="Serpin_fam"/>
</dbReference>
<dbReference type="RefSeq" id="XP_030376388.1">
    <property type="nucleotide sequence ID" value="XM_030520528.1"/>
</dbReference>
<gene>
    <name evidence="7" type="primary">LOC115625479</name>
</gene>
<dbReference type="GeneID" id="115625479"/>
<organism evidence="6 7">
    <name type="scientific">Drosophila lebanonensis</name>
    <name type="common">Fruit fly</name>
    <name type="synonym">Scaptodrosophila lebanonensis</name>
    <dbReference type="NCBI Taxonomy" id="7225"/>
    <lineage>
        <taxon>Eukaryota</taxon>
        <taxon>Metazoa</taxon>
        <taxon>Ecdysozoa</taxon>
        <taxon>Arthropoda</taxon>
        <taxon>Hexapoda</taxon>
        <taxon>Insecta</taxon>
        <taxon>Pterygota</taxon>
        <taxon>Neoptera</taxon>
        <taxon>Endopterygota</taxon>
        <taxon>Diptera</taxon>
        <taxon>Brachycera</taxon>
        <taxon>Muscomorpha</taxon>
        <taxon>Ephydroidea</taxon>
        <taxon>Drosophilidae</taxon>
        <taxon>Scaptodrosophila</taxon>
    </lineage>
</organism>
<evidence type="ECO:0000256" key="3">
    <source>
        <dbReference type="RuleBase" id="RU000411"/>
    </source>
</evidence>
<dbReference type="SUPFAM" id="SSF56574">
    <property type="entry name" value="Serpins"/>
    <property type="match status" value="1"/>
</dbReference>
<evidence type="ECO:0000256" key="2">
    <source>
        <dbReference type="ARBA" id="ARBA00022900"/>
    </source>
</evidence>
<protein>
    <submittedName>
        <fullName evidence="7">Uncharacterized protein LOC115625479</fullName>
    </submittedName>
</protein>
<feature type="domain" description="Serpin" evidence="5">
    <location>
        <begin position="89"/>
        <end position="668"/>
    </location>
</feature>
<feature type="compositionally biased region" description="Acidic residues" evidence="4">
    <location>
        <begin position="277"/>
        <end position="291"/>
    </location>
</feature>
<dbReference type="PANTHER" id="PTHR11461">
    <property type="entry name" value="SERINE PROTEASE INHIBITOR, SERPIN"/>
    <property type="match status" value="1"/>
</dbReference>
<dbReference type="FunFam" id="3.30.497.10:FF:000026">
    <property type="entry name" value="Serine protease inhibitor (serpin) 19"/>
    <property type="match status" value="1"/>
</dbReference>
<keyword evidence="1" id="KW-0646">Protease inhibitor</keyword>
<evidence type="ECO:0000256" key="4">
    <source>
        <dbReference type="SAM" id="MobiDB-lite"/>
    </source>
</evidence>
<dbReference type="SMART" id="SM00093">
    <property type="entry name" value="SERPIN"/>
    <property type="match status" value="1"/>
</dbReference>
<dbReference type="InterPro" id="IPR023795">
    <property type="entry name" value="Serpin_CS"/>
</dbReference>
<dbReference type="InterPro" id="IPR042185">
    <property type="entry name" value="Serpin_sf_2"/>
</dbReference>
<dbReference type="FunFam" id="3.30.497.10:FF:000043">
    <property type="entry name" value="Serine protease inhibitor (serpin) 19"/>
    <property type="match status" value="1"/>
</dbReference>
<dbReference type="Gene3D" id="3.30.497.10">
    <property type="entry name" value="Antithrombin, subunit I, domain 2"/>
    <property type="match status" value="2"/>
</dbReference>